<dbReference type="Gene3D" id="1.10.10.60">
    <property type="entry name" value="Homeodomain-like"/>
    <property type="match status" value="1"/>
</dbReference>
<comment type="caution">
    <text evidence="1">The sequence shown here is derived from an EMBL/GenBank/DDBJ whole genome shotgun (WGS) entry which is preliminary data.</text>
</comment>
<organism evidence="1 2">
    <name type="scientific">Saccharopolyspora taberi</name>
    <dbReference type="NCBI Taxonomy" id="60895"/>
    <lineage>
        <taxon>Bacteria</taxon>
        <taxon>Bacillati</taxon>
        <taxon>Actinomycetota</taxon>
        <taxon>Actinomycetes</taxon>
        <taxon>Pseudonocardiales</taxon>
        <taxon>Pseudonocardiaceae</taxon>
        <taxon>Saccharopolyspora</taxon>
    </lineage>
</organism>
<accession>A0ABN3VCR6</accession>
<keyword evidence="2" id="KW-1185">Reference proteome</keyword>
<dbReference type="SUPFAM" id="SSF52317">
    <property type="entry name" value="Class I glutamine amidotransferase-like"/>
    <property type="match status" value="1"/>
</dbReference>
<evidence type="ECO:0000313" key="2">
    <source>
        <dbReference type="Proteomes" id="UP001500979"/>
    </source>
</evidence>
<sequence length="145" mass="15498">MSVSKAAGSAGSAAALDLCVHLVRADFGPAVANAVARRLVVPPHREGGQAQFVEDLVPAAPDDDRIAASMAWALRHLDRRISVADLARQAHLSTRSHLRHFRRCSGTSPIKWLIAGHAHLAVGLPARLRQESVKAVARLLRCALA</sequence>
<dbReference type="InterPro" id="IPR029062">
    <property type="entry name" value="Class_I_gatase-like"/>
</dbReference>
<dbReference type="EMBL" id="BAAAUX010000014">
    <property type="protein sequence ID" value="GAA2792431.1"/>
    <property type="molecule type" value="Genomic_DNA"/>
</dbReference>
<reference evidence="1 2" key="1">
    <citation type="journal article" date="2019" name="Int. J. Syst. Evol. Microbiol.">
        <title>The Global Catalogue of Microorganisms (GCM) 10K type strain sequencing project: providing services to taxonomists for standard genome sequencing and annotation.</title>
        <authorList>
            <consortium name="The Broad Institute Genomics Platform"/>
            <consortium name="The Broad Institute Genome Sequencing Center for Infectious Disease"/>
            <person name="Wu L."/>
            <person name="Ma J."/>
        </authorList>
    </citation>
    <scope>NUCLEOTIDE SEQUENCE [LARGE SCALE GENOMIC DNA]</scope>
    <source>
        <strain evidence="1 2">JCM 9383</strain>
    </source>
</reference>
<evidence type="ECO:0008006" key="3">
    <source>
        <dbReference type="Google" id="ProtNLM"/>
    </source>
</evidence>
<evidence type="ECO:0000313" key="1">
    <source>
        <dbReference type="EMBL" id="GAA2792431.1"/>
    </source>
</evidence>
<proteinExistence type="predicted"/>
<gene>
    <name evidence="1" type="ORF">GCM10010470_29020</name>
</gene>
<dbReference type="RefSeq" id="WP_344680179.1">
    <property type="nucleotide sequence ID" value="NZ_BAAAUX010000014.1"/>
</dbReference>
<protein>
    <recommendedName>
        <fullName evidence="3">AraC family transcriptional regulator</fullName>
    </recommendedName>
</protein>
<dbReference type="Gene3D" id="3.40.50.880">
    <property type="match status" value="1"/>
</dbReference>
<dbReference type="Proteomes" id="UP001500979">
    <property type="component" value="Unassembled WGS sequence"/>
</dbReference>
<name>A0ABN3VCR6_9PSEU</name>
<dbReference type="InterPro" id="IPR009057">
    <property type="entry name" value="Homeodomain-like_sf"/>
</dbReference>
<dbReference type="SUPFAM" id="SSF46689">
    <property type="entry name" value="Homeodomain-like"/>
    <property type="match status" value="1"/>
</dbReference>